<reference evidence="2 3" key="1">
    <citation type="submission" date="2018-04" db="EMBL/GenBank/DDBJ databases">
        <title>Genomic Encyclopedia of Archaeal and Bacterial Type Strains, Phase II (KMG-II): from individual species to whole genera.</title>
        <authorList>
            <person name="Goeker M."/>
        </authorList>
    </citation>
    <scope>NUCLEOTIDE SEQUENCE [LARGE SCALE GENOMIC DNA]</scope>
    <source>
        <strain evidence="2 3">DSM 45787</strain>
    </source>
</reference>
<evidence type="ECO:0000313" key="2">
    <source>
        <dbReference type="EMBL" id="PTX55107.1"/>
    </source>
</evidence>
<organism evidence="2 3">
    <name type="scientific">Melghirimyces profundicolus</name>
    <dbReference type="NCBI Taxonomy" id="1242148"/>
    <lineage>
        <taxon>Bacteria</taxon>
        <taxon>Bacillati</taxon>
        <taxon>Bacillota</taxon>
        <taxon>Bacilli</taxon>
        <taxon>Bacillales</taxon>
        <taxon>Thermoactinomycetaceae</taxon>
        <taxon>Melghirimyces</taxon>
    </lineage>
</organism>
<dbReference type="RefSeq" id="WP_170109682.1">
    <property type="nucleotide sequence ID" value="NZ_QBKR01000022.1"/>
</dbReference>
<proteinExistence type="predicted"/>
<evidence type="ECO:0000256" key="1">
    <source>
        <dbReference type="SAM" id="Phobius"/>
    </source>
</evidence>
<name>A0A2T6BGC2_9BACL</name>
<gene>
    <name evidence="2" type="ORF">C8P63_12267</name>
</gene>
<evidence type="ECO:0000313" key="3">
    <source>
        <dbReference type="Proteomes" id="UP000244240"/>
    </source>
</evidence>
<dbReference type="Proteomes" id="UP000244240">
    <property type="component" value="Unassembled WGS sequence"/>
</dbReference>
<keyword evidence="1" id="KW-1133">Transmembrane helix</keyword>
<sequence length="50" mass="5849">MVHKKVKRPKKEAALPFEAVLARDLRKIVWWSMISFGTAGIAYLLVEFFR</sequence>
<dbReference type="AlphaFoldDB" id="A0A2T6BGC2"/>
<comment type="caution">
    <text evidence="2">The sequence shown here is derived from an EMBL/GenBank/DDBJ whole genome shotgun (WGS) entry which is preliminary data.</text>
</comment>
<keyword evidence="1" id="KW-0472">Membrane</keyword>
<feature type="transmembrane region" description="Helical" evidence="1">
    <location>
        <begin position="28"/>
        <end position="46"/>
    </location>
</feature>
<keyword evidence="1" id="KW-0812">Transmembrane</keyword>
<dbReference type="EMBL" id="QBKR01000022">
    <property type="protein sequence ID" value="PTX55107.1"/>
    <property type="molecule type" value="Genomic_DNA"/>
</dbReference>
<protein>
    <submittedName>
        <fullName evidence="2">Uncharacterized protein</fullName>
    </submittedName>
</protein>
<accession>A0A2T6BGC2</accession>
<keyword evidence="3" id="KW-1185">Reference proteome</keyword>